<dbReference type="KEGG" id="php:PhaeoP97_03378"/>
<evidence type="ECO:0000256" key="2">
    <source>
        <dbReference type="SAM" id="SignalP"/>
    </source>
</evidence>
<reference evidence="4" key="1">
    <citation type="submission" date="2016-07" db="EMBL/GenBank/DDBJ databases">
        <title>Phaeobacter portensis sp. nov., a tropodithietic acid producing bacterium isolated from a German harbor.</title>
        <authorList>
            <person name="Freese H.M."/>
            <person name="Bunk B."/>
            <person name="Breider S."/>
            <person name="Brinkhoff T."/>
        </authorList>
    </citation>
    <scope>NUCLEOTIDE SEQUENCE [LARGE SCALE GENOMIC DNA]</scope>
    <source>
        <strain evidence="4">P97</strain>
    </source>
</reference>
<sequence precursor="true">MMWRALVFAMLAVATASAEAQTVVAQSGEHDSFSRLVMRLPSGAPWSIRQSGELAELTVDTPTVVFDTSRVFDLIPRTRLQSLSQTGPGQPLQLQLGCVCEVTSYVQEDGYLVVDIADGPPVPRQQLTVASPLPLFSGNTNSAGYRFNLSARAVADARAALNLGGVIADRASTQDWASRIPVSEGGVRSAIKLPLDLKQNTRETAEATQKVQSPSETTSEKKSTPVSVQVGTDMLLNLAESERAATVSASEQRLLQQISRATNQGLLDLAGIEVHDGAGGHILDPLSARDRPLNPLDQVSVTSSVDRESGLIARRPDTYGQPTHCLPGSQLAVHNWGTDEPFGDQISPLRANLVREFDDVDPAAVLTLARAYLFFGFGAEAQAILKMMPSGASEHDDAIALTAMGAVLDGQDLNVNHAFSGQQVCDSEVALWAALADGTIKKNAKTDAIQQAFAKLPPHLRVQVGPRISTLFAKAGDPHLAGATLRSVDRTGVEHVPEINLAEAEIAKLEGDVETVAQELTDEVAERSENAPRALIELIDLSFVERAALSPDVPDLAASYEVENRDSDLGAELRRAVVSALALTGQFHDSFTELDQLSRRDGPGARPRALEPLLTLLAERADDVTFLQYALVIAANGTTDEVAPVADIVAQRLLDLGFAQQAQSVLKKLAMEPGNTKRRLILAKAALAMDKPHSALVELMGLSGSDANKLRAEALWKNGEYARAGEYLLEEDESDAAARGFWHSEDRKNLAAIDAAAAEQFGGVAEVTTQIEETAKEPTGLTPLAHARALVESSQGTRGGIADLLQKVTRQPQLGEDGS</sequence>
<feature type="signal peptide" evidence="2">
    <location>
        <begin position="1"/>
        <end position="20"/>
    </location>
</feature>
<evidence type="ECO:0000313" key="4">
    <source>
        <dbReference type="Proteomes" id="UP000183859"/>
    </source>
</evidence>
<proteinExistence type="predicted"/>
<protein>
    <submittedName>
        <fullName evidence="3">Uncharacterized protein</fullName>
    </submittedName>
</protein>
<keyword evidence="2" id="KW-0732">Signal</keyword>
<dbReference type="EMBL" id="CP016364">
    <property type="protein sequence ID" value="APG48731.1"/>
    <property type="molecule type" value="Genomic_DNA"/>
</dbReference>
<dbReference type="Proteomes" id="UP000183859">
    <property type="component" value="Chromosome"/>
</dbReference>
<evidence type="ECO:0000256" key="1">
    <source>
        <dbReference type="SAM" id="MobiDB-lite"/>
    </source>
</evidence>
<feature type="chain" id="PRO_5012973203" evidence="2">
    <location>
        <begin position="21"/>
        <end position="819"/>
    </location>
</feature>
<organism evidence="3 4">
    <name type="scientific">Phaeobacter porticola</name>
    <dbReference type="NCBI Taxonomy" id="1844006"/>
    <lineage>
        <taxon>Bacteria</taxon>
        <taxon>Pseudomonadati</taxon>
        <taxon>Pseudomonadota</taxon>
        <taxon>Alphaproteobacteria</taxon>
        <taxon>Rhodobacterales</taxon>
        <taxon>Roseobacteraceae</taxon>
        <taxon>Phaeobacter</taxon>
    </lineage>
</organism>
<keyword evidence="4" id="KW-1185">Reference proteome</keyword>
<dbReference type="STRING" id="1844006.PhaeoP97_03378"/>
<dbReference type="AlphaFoldDB" id="A0A1L3I9Q8"/>
<name>A0A1L3I9Q8_9RHOB</name>
<feature type="region of interest" description="Disordered" evidence="1">
    <location>
        <begin position="200"/>
        <end position="226"/>
    </location>
</feature>
<accession>A0A1L3I9Q8</accession>
<gene>
    <name evidence="3" type="ORF">PhaeoP97_03378</name>
</gene>
<evidence type="ECO:0000313" key="3">
    <source>
        <dbReference type="EMBL" id="APG48731.1"/>
    </source>
</evidence>